<name>A0A4R4W1L1_9ACTN</name>
<protein>
    <submittedName>
        <fullName evidence="1">Uncharacterized protein</fullName>
    </submittedName>
</protein>
<dbReference type="EMBL" id="SMKO01000003">
    <property type="protein sequence ID" value="TDD12342.1"/>
    <property type="molecule type" value="Genomic_DNA"/>
</dbReference>
<keyword evidence="2" id="KW-1185">Reference proteome</keyword>
<dbReference type="SUPFAM" id="SSF143842">
    <property type="entry name" value="YwmB-like"/>
    <property type="match status" value="1"/>
</dbReference>
<sequence>MIVGGLPRVGAVPDGIPRRHLTKEEICMRKALTVSALAGSMAVTGLALAPAAAQASTHSTTSWGKFFSSDHKAYTFGKAWKSHGKVFTKWYGVDKRGGKQAWVWFEVYQNGHWKRFNKAWDGQVAGAWRGHGIEKVYTFTCWAGKFDNCGKKYRIY</sequence>
<comment type="caution">
    <text evidence="1">The sequence shown here is derived from an EMBL/GenBank/DDBJ whole genome shotgun (WGS) entry which is preliminary data.</text>
</comment>
<dbReference type="InterPro" id="IPR036209">
    <property type="entry name" value="YwmB-like_sf"/>
</dbReference>
<evidence type="ECO:0000313" key="1">
    <source>
        <dbReference type="EMBL" id="TDD12342.1"/>
    </source>
</evidence>
<proteinExistence type="predicted"/>
<organism evidence="1 2">
    <name type="scientific">Nonomuraea deserti</name>
    <dbReference type="NCBI Taxonomy" id="1848322"/>
    <lineage>
        <taxon>Bacteria</taxon>
        <taxon>Bacillati</taxon>
        <taxon>Actinomycetota</taxon>
        <taxon>Actinomycetes</taxon>
        <taxon>Streptosporangiales</taxon>
        <taxon>Streptosporangiaceae</taxon>
        <taxon>Nonomuraea</taxon>
    </lineage>
</organism>
<evidence type="ECO:0000313" key="2">
    <source>
        <dbReference type="Proteomes" id="UP000295258"/>
    </source>
</evidence>
<dbReference type="Proteomes" id="UP000295258">
    <property type="component" value="Unassembled WGS sequence"/>
</dbReference>
<reference evidence="1 2" key="1">
    <citation type="submission" date="2019-03" db="EMBL/GenBank/DDBJ databases">
        <title>Draft genome sequences of novel Actinobacteria.</title>
        <authorList>
            <person name="Sahin N."/>
            <person name="Ay H."/>
            <person name="Saygin H."/>
        </authorList>
    </citation>
    <scope>NUCLEOTIDE SEQUENCE [LARGE SCALE GENOMIC DNA]</scope>
    <source>
        <strain evidence="1 2">KC310</strain>
    </source>
</reference>
<gene>
    <name evidence="1" type="ORF">E1292_02110</name>
</gene>
<dbReference type="AlphaFoldDB" id="A0A4R4W1L1"/>
<accession>A0A4R4W1L1</accession>